<gene>
    <name evidence="1" type="ORF">SEMRO_634_G178951.1</name>
</gene>
<accession>A0A9N8HGH1</accession>
<dbReference type="OrthoDB" id="75724at2759"/>
<evidence type="ECO:0000313" key="2">
    <source>
        <dbReference type="Proteomes" id="UP001153069"/>
    </source>
</evidence>
<dbReference type="EMBL" id="CAICTM010000633">
    <property type="protein sequence ID" value="CAB9514133.1"/>
    <property type="molecule type" value="Genomic_DNA"/>
</dbReference>
<proteinExistence type="predicted"/>
<dbReference type="InterPro" id="IPR036865">
    <property type="entry name" value="CRAL-TRIO_dom_sf"/>
</dbReference>
<protein>
    <submittedName>
        <fullName evidence="1">Uncharacterized protein</fullName>
    </submittedName>
</protein>
<organism evidence="1 2">
    <name type="scientific">Seminavis robusta</name>
    <dbReference type="NCBI Taxonomy" id="568900"/>
    <lineage>
        <taxon>Eukaryota</taxon>
        <taxon>Sar</taxon>
        <taxon>Stramenopiles</taxon>
        <taxon>Ochrophyta</taxon>
        <taxon>Bacillariophyta</taxon>
        <taxon>Bacillariophyceae</taxon>
        <taxon>Bacillariophycidae</taxon>
        <taxon>Naviculales</taxon>
        <taxon>Naviculaceae</taxon>
        <taxon>Seminavis</taxon>
    </lineage>
</organism>
<reference evidence="1" key="1">
    <citation type="submission" date="2020-06" db="EMBL/GenBank/DDBJ databases">
        <authorList>
            <consortium name="Plant Systems Biology data submission"/>
        </authorList>
    </citation>
    <scope>NUCLEOTIDE SEQUENCE</scope>
    <source>
        <strain evidence="1">D6</strain>
    </source>
</reference>
<dbReference type="Proteomes" id="UP001153069">
    <property type="component" value="Unassembled WGS sequence"/>
</dbReference>
<name>A0A9N8HGH1_9STRA</name>
<evidence type="ECO:0000313" key="1">
    <source>
        <dbReference type="EMBL" id="CAB9514133.1"/>
    </source>
</evidence>
<comment type="caution">
    <text evidence="1">The sequence shown here is derived from an EMBL/GenBank/DDBJ whole genome shotgun (WGS) entry which is preliminary data.</text>
</comment>
<dbReference type="Gene3D" id="3.40.525.10">
    <property type="entry name" value="CRAL-TRIO lipid binding domain"/>
    <property type="match status" value="1"/>
</dbReference>
<sequence>MKLTPEEHDNAFAIKEQIEGMPDLDNLSDFMYAQLAIICKDDVEGAVNRCYAMQDFRHEYKVENRYKQGSQMMEWVFKLFPEHLLFFGFSEQDGTYIFVHDFSKFEPKKFTRPKMEEDWLTFMYYSHILFFPDFESIRKGIICACECEQMDLRKDVNKLFGRFFSEFLTHYPFDGECRFFNTGAMVNIFASILRKILPQNLRNKFTVGYKMECHLSETFLVPNVEAANARMLGRMKESLELRYKHEAAFSLC</sequence>
<keyword evidence="2" id="KW-1185">Reference proteome</keyword>
<dbReference type="AlphaFoldDB" id="A0A9N8HGH1"/>